<evidence type="ECO:0000256" key="1">
    <source>
        <dbReference type="ARBA" id="ARBA00004123"/>
    </source>
</evidence>
<feature type="domain" description="Helicase ATP-binding" evidence="13">
    <location>
        <begin position="153"/>
        <end position="318"/>
    </location>
</feature>
<comment type="similarity">
    <text evidence="2">Belongs to the SNF2/RAD54 helicase family. ISWI subfamily.</text>
</comment>
<dbReference type="FunFam" id="1.10.10.60:FF:000234">
    <property type="entry name" value="ISWI chromatin-remodeling complex ATPase ISW2"/>
    <property type="match status" value="1"/>
</dbReference>
<keyword evidence="8" id="KW-0156">Chromatin regulator</keyword>
<evidence type="ECO:0000313" key="16">
    <source>
        <dbReference type="EMBL" id="CDO95640.1"/>
    </source>
</evidence>
<proteinExistence type="inferred from homology"/>
<dbReference type="GO" id="GO:0140658">
    <property type="term" value="F:ATP-dependent chromatin remodeler activity"/>
    <property type="evidence" value="ECO:0007669"/>
    <property type="project" value="TreeGrafter"/>
</dbReference>
<comment type="caution">
    <text evidence="16">The sequence shown here is derived from an EMBL/GenBank/DDBJ whole genome shotgun (WGS) entry which is preliminary data.</text>
</comment>
<feature type="region of interest" description="Disordered" evidence="12">
    <location>
        <begin position="88"/>
        <end position="118"/>
    </location>
</feature>
<dbReference type="Gene3D" id="3.40.50.300">
    <property type="entry name" value="P-loop containing nucleotide triphosphate hydrolases"/>
    <property type="match status" value="1"/>
</dbReference>
<evidence type="ECO:0000256" key="2">
    <source>
        <dbReference type="ARBA" id="ARBA00009687"/>
    </source>
</evidence>
<dbReference type="Gene3D" id="1.10.1040.30">
    <property type="entry name" value="ISWI, HAND domain"/>
    <property type="match status" value="1"/>
</dbReference>
<keyword evidence="9" id="KW-0805">Transcription regulation</keyword>
<comment type="subcellular location">
    <subcellularLocation>
        <location evidence="1">Nucleus</location>
    </subcellularLocation>
</comment>
<evidence type="ECO:0000256" key="6">
    <source>
        <dbReference type="ARBA" id="ARBA00022806"/>
    </source>
</evidence>
<feature type="region of interest" description="Disordered" evidence="12">
    <location>
        <begin position="1"/>
        <end position="24"/>
    </location>
</feature>
<keyword evidence="17" id="KW-1185">Reference proteome</keyword>
<dbReference type="InterPro" id="IPR014001">
    <property type="entry name" value="Helicase_ATP-bd"/>
</dbReference>
<dbReference type="SMART" id="SM00490">
    <property type="entry name" value="HELICc"/>
    <property type="match status" value="1"/>
</dbReference>
<dbReference type="SUPFAM" id="SSF46689">
    <property type="entry name" value="Homeodomain-like"/>
    <property type="match status" value="2"/>
</dbReference>
<dbReference type="Pfam" id="PF09111">
    <property type="entry name" value="SLIDE"/>
    <property type="match status" value="1"/>
</dbReference>
<evidence type="ECO:0000256" key="5">
    <source>
        <dbReference type="ARBA" id="ARBA00022801"/>
    </source>
</evidence>
<dbReference type="GO" id="GO:0005524">
    <property type="term" value="F:ATP binding"/>
    <property type="evidence" value="ECO:0007669"/>
    <property type="project" value="UniProtKB-KW"/>
</dbReference>
<dbReference type="SMART" id="SM00487">
    <property type="entry name" value="DEXDc"/>
    <property type="match status" value="1"/>
</dbReference>
<evidence type="ECO:0000313" key="17">
    <source>
        <dbReference type="Proteomes" id="UP000031516"/>
    </source>
</evidence>
<dbReference type="PROSITE" id="PS51194">
    <property type="entry name" value="HELICASE_CTER"/>
    <property type="match status" value="1"/>
</dbReference>
<dbReference type="PROSITE" id="PS51192">
    <property type="entry name" value="HELICASE_ATP_BIND_1"/>
    <property type="match status" value="1"/>
</dbReference>
<dbReference type="OrthoDB" id="5857104at2759"/>
<dbReference type="GO" id="GO:0045944">
    <property type="term" value="P:positive regulation of transcription by RNA polymerase II"/>
    <property type="evidence" value="ECO:0007669"/>
    <property type="project" value="UniProtKB-ARBA"/>
</dbReference>
<reference evidence="16 17" key="1">
    <citation type="submission" date="2014-03" db="EMBL/GenBank/DDBJ databases">
        <title>The genome of Kluyveromyces dobzhanskii.</title>
        <authorList>
            <person name="Nystedt B."/>
            <person name="Astrom S."/>
        </authorList>
    </citation>
    <scope>NUCLEOTIDE SEQUENCE [LARGE SCALE GENOMIC DNA]</scope>
    <source>
        <strain evidence="16 17">CBS 2104</strain>
    </source>
</reference>
<dbReference type="InterPro" id="IPR009057">
    <property type="entry name" value="Homeodomain-like_sf"/>
</dbReference>
<dbReference type="InterPro" id="IPR017884">
    <property type="entry name" value="SANT_dom"/>
</dbReference>
<dbReference type="SMART" id="SM00717">
    <property type="entry name" value="SANT"/>
    <property type="match status" value="2"/>
</dbReference>
<evidence type="ECO:0000259" key="15">
    <source>
        <dbReference type="PROSITE" id="PS51293"/>
    </source>
</evidence>
<evidence type="ECO:0000256" key="3">
    <source>
        <dbReference type="ARBA" id="ARBA00022737"/>
    </source>
</evidence>
<dbReference type="EMBL" id="CCBQ010000045">
    <property type="protein sequence ID" value="CDO95640.1"/>
    <property type="molecule type" value="Genomic_DNA"/>
</dbReference>
<dbReference type="FunFam" id="3.40.50.300:FF:000082">
    <property type="entry name" value="ISWI chromatin remodeling complex ATPase ISW1"/>
    <property type="match status" value="1"/>
</dbReference>
<dbReference type="InterPro" id="IPR036306">
    <property type="entry name" value="ISWI_HAND-dom_sf"/>
</dbReference>
<dbReference type="InterPro" id="IPR027417">
    <property type="entry name" value="P-loop_NTPase"/>
</dbReference>
<dbReference type="FunFam" id="3.40.50.10810:FF:000002">
    <property type="entry name" value="ISWI chromatin-remodeling complex ATPase CHR11 isoform A"/>
    <property type="match status" value="1"/>
</dbReference>
<keyword evidence="5" id="KW-0378">Hydrolase</keyword>
<dbReference type="GO" id="GO:0031491">
    <property type="term" value="F:nucleosome binding"/>
    <property type="evidence" value="ECO:0007669"/>
    <property type="project" value="InterPro"/>
</dbReference>
<dbReference type="PANTHER" id="PTHR45623:SF49">
    <property type="entry name" value="SWI_SNF-RELATED MATRIX-ASSOCIATED ACTIN-DEPENDENT REGULATOR OF CHROMATIN SUBFAMILY A MEMBER 5"/>
    <property type="match status" value="1"/>
</dbReference>
<dbReference type="CDD" id="cd18793">
    <property type="entry name" value="SF2_C_SNF"/>
    <property type="match status" value="1"/>
</dbReference>
<feature type="region of interest" description="Disordered" evidence="12">
    <location>
        <begin position="1024"/>
        <end position="1090"/>
    </location>
</feature>
<feature type="compositionally biased region" description="Basic residues" evidence="12">
    <location>
        <begin position="91"/>
        <end position="103"/>
    </location>
</feature>
<dbReference type="GO" id="GO:0004386">
    <property type="term" value="F:helicase activity"/>
    <property type="evidence" value="ECO:0007669"/>
    <property type="project" value="UniProtKB-KW"/>
</dbReference>
<name>A0A0A8LBT9_9SACH</name>
<dbReference type="InterPro" id="IPR015194">
    <property type="entry name" value="ISWI_HAND-dom"/>
</dbReference>
<evidence type="ECO:0000256" key="4">
    <source>
        <dbReference type="ARBA" id="ARBA00022741"/>
    </source>
</evidence>
<dbReference type="GO" id="GO:0016887">
    <property type="term" value="F:ATP hydrolysis activity"/>
    <property type="evidence" value="ECO:0007669"/>
    <property type="project" value="TreeGrafter"/>
</dbReference>
<dbReference type="InterPro" id="IPR000330">
    <property type="entry name" value="SNF2_N"/>
</dbReference>
<keyword evidence="4" id="KW-0547">Nucleotide-binding</keyword>
<feature type="domain" description="SANT" evidence="15">
    <location>
        <begin position="834"/>
        <end position="887"/>
    </location>
</feature>
<dbReference type="Gene3D" id="3.40.50.10810">
    <property type="entry name" value="Tandem AAA-ATPase domain"/>
    <property type="match status" value="1"/>
</dbReference>
<dbReference type="Pfam" id="PF09110">
    <property type="entry name" value="HAND"/>
    <property type="match status" value="1"/>
</dbReference>
<organism evidence="16 17">
    <name type="scientific">Kluyveromyces dobzhanskii CBS 2104</name>
    <dbReference type="NCBI Taxonomy" id="1427455"/>
    <lineage>
        <taxon>Eukaryota</taxon>
        <taxon>Fungi</taxon>
        <taxon>Dikarya</taxon>
        <taxon>Ascomycota</taxon>
        <taxon>Saccharomycotina</taxon>
        <taxon>Saccharomycetes</taxon>
        <taxon>Saccharomycetales</taxon>
        <taxon>Saccharomycetaceae</taxon>
        <taxon>Kluyveromyces</taxon>
    </lineage>
</organism>
<feature type="compositionally biased region" description="Basic and acidic residues" evidence="12">
    <location>
        <begin position="1"/>
        <end position="12"/>
    </location>
</feature>
<dbReference type="Pfam" id="PF00176">
    <property type="entry name" value="SNF2-rel_dom"/>
    <property type="match status" value="1"/>
</dbReference>
<dbReference type="CDD" id="cd17997">
    <property type="entry name" value="DEXHc_SMARCA1_SMARCA5"/>
    <property type="match status" value="1"/>
</dbReference>
<dbReference type="AlphaFoldDB" id="A0A0A8LBT9"/>
<evidence type="ECO:0000256" key="12">
    <source>
        <dbReference type="SAM" id="MobiDB-lite"/>
    </source>
</evidence>
<accession>A0A0A8LBT9</accession>
<sequence length="1090" mass="126388">MDSPEYLEKLKPFQEGIPNSASERKERYLLPLHDLNSGKRKFDAEGTVKRFEHLLELSPLFRHFIEKKAAKDPRFKEVLNTIDNVDGKANGKAKKHADARRRKTEKEEDAELLKGEVEEEEEEDDVEFQFRESPAYVDGLLRPYQIQGLNWLVALHKNHLAGILADEMGLGKTLQTISFLGYLRYVEKKSGPFLVIAPKSTLNNWLREINKWTPEVSAFILQGDKEERSKLCQNKLLQCDFDICVASYEIIIREKSSFKKIDWEYVVIDEAHRIKNEESMLSQVLREFSSRNRLLITGTPLQNNLHELWALLNFLLPDIFADSATFDEWFSNDSSEEDKENVVKQLHTVLSPFLLRRIKNDVEGSLLPKKELNVYVGMSSMQKKWYKQILEKDIDAVNGSNGQKESKTRLLNIVMQLRKCCNHPYLFDGAEPGPPYTTDEHLVYNSAKLKVLDRLLKQCKEQGSRILIFSQMSRVLDILEDYCYFREYEYCRIDGSTAHEDRINAIDEYNAPDSKKFIFLLTTRAGGLGINLTSADVVILYDSDWNPQADLQAMDRAHRIGQKKQVKVFRLVTDNSVEEKILERATQKLKLDQLVIQQGRVASKKKENKNDSKDGLLSMIQHGAVDVFKSNDSSAVISQTGTPHPDDGKDVDGDVDLEALLAQSEDKTRSLNAKYETLRLDELQRFNQDSAYEWDGQNFKKKVEKDIINPLFIPPTKRERSTNANYSVDNYYKDVLNPGRNNQYTVPPKMPKLQPLNSHQLLRPQLKAIYEKERMWIAKKNNYVPNLDDVATTYGEVKDEVEKKEKLELLKISVANAEPLTEEETNNKIEWEKEGFHNWNKLDFRKFITASGKHGRNSIQAITAEFGGSKSEEEVRAYAKAFWANLERVEDYERYVKNIETEEERVRRVKMHQEGLRRKISQCANPLFELKLKFPPSTNNKRTFSEEEDRFILLMLFKYGLDRENVYELIRDEIKHHPLFELDFFFQSRTPIELQRRTITLLQCLEKEFNTGIEKTEEVNDRLKKEDKEGEELKEGLKEENNLKKSNKETSVDDGETAISAPLKEESLETGSEVNESDVVEPETKKLKTK</sequence>
<dbReference type="Proteomes" id="UP000031516">
    <property type="component" value="Unassembled WGS sequence"/>
</dbReference>
<dbReference type="GO" id="GO:0042393">
    <property type="term" value="F:histone binding"/>
    <property type="evidence" value="ECO:0007669"/>
    <property type="project" value="TreeGrafter"/>
</dbReference>
<dbReference type="Gene3D" id="1.10.10.60">
    <property type="entry name" value="Homeodomain-like"/>
    <property type="match status" value="2"/>
</dbReference>
<dbReference type="GO" id="GO:0000785">
    <property type="term" value="C:chromatin"/>
    <property type="evidence" value="ECO:0007669"/>
    <property type="project" value="UniProtKB-ARBA"/>
</dbReference>
<dbReference type="Pfam" id="PF00271">
    <property type="entry name" value="Helicase_C"/>
    <property type="match status" value="1"/>
</dbReference>
<gene>
    <name evidence="16" type="ORF">KLDO_g3873</name>
</gene>
<dbReference type="InterPro" id="IPR038718">
    <property type="entry name" value="SNF2-like_sf"/>
</dbReference>
<dbReference type="InterPro" id="IPR001005">
    <property type="entry name" value="SANT/Myb"/>
</dbReference>
<evidence type="ECO:0000256" key="7">
    <source>
        <dbReference type="ARBA" id="ARBA00022840"/>
    </source>
</evidence>
<dbReference type="InterPro" id="IPR044754">
    <property type="entry name" value="Isw1/2_DEXHc"/>
</dbReference>
<feature type="compositionally biased region" description="Basic and acidic residues" evidence="12">
    <location>
        <begin position="1024"/>
        <end position="1051"/>
    </location>
</feature>
<evidence type="ECO:0000259" key="13">
    <source>
        <dbReference type="PROSITE" id="PS51192"/>
    </source>
</evidence>
<dbReference type="PROSITE" id="PS51293">
    <property type="entry name" value="SANT"/>
    <property type="match status" value="1"/>
</dbReference>
<dbReference type="InterPro" id="IPR015195">
    <property type="entry name" value="SLIDE"/>
</dbReference>
<evidence type="ECO:0000256" key="8">
    <source>
        <dbReference type="ARBA" id="ARBA00022853"/>
    </source>
</evidence>
<feature type="domain" description="Helicase C-terminal" evidence="14">
    <location>
        <begin position="451"/>
        <end position="602"/>
    </location>
</feature>
<dbReference type="GO" id="GO:0005634">
    <property type="term" value="C:nucleus"/>
    <property type="evidence" value="ECO:0007669"/>
    <property type="project" value="UniProtKB-SubCell"/>
</dbReference>
<dbReference type="InterPro" id="IPR049730">
    <property type="entry name" value="SNF2/RAD54-like_C"/>
</dbReference>
<keyword evidence="3" id="KW-0677">Repeat</keyword>
<evidence type="ECO:0000259" key="14">
    <source>
        <dbReference type="PROSITE" id="PS51194"/>
    </source>
</evidence>
<dbReference type="PANTHER" id="PTHR45623">
    <property type="entry name" value="CHROMODOMAIN-HELICASE-DNA-BINDING PROTEIN 3-RELATED-RELATED"/>
    <property type="match status" value="1"/>
</dbReference>
<dbReference type="GO" id="GO:0006369">
    <property type="term" value="P:termination of RNA polymerase II transcription"/>
    <property type="evidence" value="ECO:0007669"/>
    <property type="project" value="UniProtKB-ARBA"/>
</dbReference>
<dbReference type="GO" id="GO:0034728">
    <property type="term" value="P:nucleosome organization"/>
    <property type="evidence" value="ECO:0007669"/>
    <property type="project" value="TreeGrafter"/>
</dbReference>
<keyword evidence="11" id="KW-0539">Nucleus</keyword>
<dbReference type="SUPFAM" id="SSF52540">
    <property type="entry name" value="P-loop containing nucleoside triphosphate hydrolases"/>
    <property type="match status" value="2"/>
</dbReference>
<evidence type="ECO:0000256" key="9">
    <source>
        <dbReference type="ARBA" id="ARBA00023015"/>
    </source>
</evidence>
<keyword evidence="6" id="KW-0347">Helicase</keyword>
<evidence type="ECO:0000256" key="10">
    <source>
        <dbReference type="ARBA" id="ARBA00023163"/>
    </source>
</evidence>
<dbReference type="InterPro" id="IPR001650">
    <property type="entry name" value="Helicase_C-like"/>
</dbReference>
<evidence type="ECO:0000256" key="11">
    <source>
        <dbReference type="ARBA" id="ARBA00023242"/>
    </source>
</evidence>
<dbReference type="SUPFAM" id="SSF101224">
    <property type="entry name" value="HAND domain of the nucleosome remodeling ATPase ISWI"/>
    <property type="match status" value="1"/>
</dbReference>
<keyword evidence="7" id="KW-0067">ATP-binding</keyword>
<keyword evidence="10" id="KW-0804">Transcription</keyword>
<dbReference type="GO" id="GO:0003677">
    <property type="term" value="F:DNA binding"/>
    <property type="evidence" value="ECO:0007669"/>
    <property type="project" value="InterPro"/>
</dbReference>
<dbReference type="Gene3D" id="1.20.5.1190">
    <property type="entry name" value="iswi atpase"/>
    <property type="match status" value="1"/>
</dbReference>
<protein>
    <submittedName>
        <fullName evidence="16">WGS project CCBQ000000000 data, contig 00015</fullName>
    </submittedName>
</protein>